<dbReference type="AlphaFoldDB" id="A0A915MIF6"/>
<sequence>MAKSLSFTEAVDRVQEWRRRWGRQEQLEEHDGIDEDK</sequence>
<protein>
    <submittedName>
        <fullName evidence="2">Uncharacterized protein</fullName>
    </submittedName>
</protein>
<dbReference type="WBParaSite" id="scaffold37199_cov431.g23288">
    <property type="protein sequence ID" value="scaffold37199_cov431.g23288"/>
    <property type="gene ID" value="scaffold37199_cov431.g23288"/>
</dbReference>
<evidence type="ECO:0000313" key="1">
    <source>
        <dbReference type="Proteomes" id="UP000887561"/>
    </source>
</evidence>
<organism evidence="1 2">
    <name type="scientific">Meloidogyne javanica</name>
    <name type="common">Root-knot nematode worm</name>
    <dbReference type="NCBI Taxonomy" id="6303"/>
    <lineage>
        <taxon>Eukaryota</taxon>
        <taxon>Metazoa</taxon>
        <taxon>Ecdysozoa</taxon>
        <taxon>Nematoda</taxon>
        <taxon>Chromadorea</taxon>
        <taxon>Rhabditida</taxon>
        <taxon>Tylenchina</taxon>
        <taxon>Tylenchomorpha</taxon>
        <taxon>Tylenchoidea</taxon>
        <taxon>Meloidogynidae</taxon>
        <taxon>Meloidogyninae</taxon>
        <taxon>Meloidogyne</taxon>
        <taxon>Meloidogyne incognita group</taxon>
    </lineage>
</organism>
<proteinExistence type="predicted"/>
<keyword evidence="1" id="KW-1185">Reference proteome</keyword>
<name>A0A915MIF6_MELJA</name>
<accession>A0A915MIF6</accession>
<evidence type="ECO:0000313" key="2">
    <source>
        <dbReference type="WBParaSite" id="scaffold37199_cov431.g23288"/>
    </source>
</evidence>
<dbReference type="Proteomes" id="UP000887561">
    <property type="component" value="Unplaced"/>
</dbReference>
<reference evidence="2" key="1">
    <citation type="submission" date="2022-11" db="UniProtKB">
        <authorList>
            <consortium name="WormBaseParasite"/>
        </authorList>
    </citation>
    <scope>IDENTIFICATION</scope>
</reference>